<name>A0A1Y5HXC7_OSTTA</name>
<dbReference type="PANTHER" id="PTHR12224:SF0">
    <property type="entry name" value="BETA-1,4-MANNOSYL-GLYCOPROTEIN 4-BETA-N-ACETYLGLUCOSAMINYLTRANSFERASE"/>
    <property type="match status" value="1"/>
</dbReference>
<dbReference type="EMBL" id="KZ155839">
    <property type="protein sequence ID" value="OUS41810.1"/>
    <property type="molecule type" value="Genomic_DNA"/>
</dbReference>
<dbReference type="Proteomes" id="UP000195557">
    <property type="component" value="Unassembled WGS sequence"/>
</dbReference>
<sequence>MRAVRALQFVVVVVVTLAYPALLYHQERLREVSVWTRRAFAPTSDAAPSFVKRANGSTIEGVTDTGRVDDTTSTVIEADNATAVAAGSNGTAVVAPKAVLAPAVAVENETPVSNDDEDLCKELVRASSDRVKSIELLTRAQFPTALGASEDEANAQIPSESKIRNDEYRCDPETARATPQQVLDVFLFGGGEIDTLEMRLYELHGVVDKFIAVTSNVTHKGEPAFDALRPLLQTKRFAKYRDAVEIFEYGQTGAAAPEGVDFRYESEKESAVATYVSDKFDQQTLVIFGHVDEIPAREDVWKVAHCERPLPGNFAIWFPFGNLDYGFRTDFPARGKPWSLGDPGMTTAGSLSQMGLPRGKFEHVLGTGFHATNYCFPPQYILKMMTATEYKGFDGVVDQMRRAAIENKTCAHVMQRLREECLNSPVRSFGARMRRVTELIQSGEKAEQFYVPLALRSGNFSRYPSWDPKGVAVDRRSTVPTGIV</sequence>
<dbReference type="GO" id="GO:0006044">
    <property type="term" value="P:N-acetylglucosamine metabolic process"/>
    <property type="evidence" value="ECO:0007669"/>
    <property type="project" value="TreeGrafter"/>
</dbReference>
<organism evidence="1">
    <name type="scientific">Ostreococcus tauri</name>
    <name type="common">Marine green alga</name>
    <dbReference type="NCBI Taxonomy" id="70448"/>
    <lineage>
        <taxon>Eukaryota</taxon>
        <taxon>Viridiplantae</taxon>
        <taxon>Chlorophyta</taxon>
        <taxon>Mamiellophyceae</taxon>
        <taxon>Mamiellales</taxon>
        <taxon>Bathycoccaceae</taxon>
        <taxon>Ostreococcus</taxon>
    </lineage>
</organism>
<dbReference type="AlphaFoldDB" id="A0A1Y5HXC7"/>
<accession>A0A1Y5HXC7</accession>
<evidence type="ECO:0000313" key="1">
    <source>
        <dbReference type="EMBL" id="OUS41810.1"/>
    </source>
</evidence>
<protein>
    <submittedName>
        <fullName evidence="1">Uncharacterized protein</fullName>
    </submittedName>
</protein>
<dbReference type="InterPro" id="IPR006813">
    <property type="entry name" value="Glyco_trans_17"/>
</dbReference>
<reference evidence="1" key="1">
    <citation type="submission" date="2017-04" db="EMBL/GenBank/DDBJ databases">
        <title>Population genomics of picophytoplankton unveils novel chromosome hypervariability.</title>
        <authorList>
            <consortium name="DOE Joint Genome Institute"/>
            <person name="Blanc-Mathieu R."/>
            <person name="Krasovec M."/>
            <person name="Hebrard M."/>
            <person name="Yau S."/>
            <person name="Desgranges E."/>
            <person name="Martin J."/>
            <person name="Schackwitz W."/>
            <person name="Kuo A."/>
            <person name="Salin G."/>
            <person name="Donnadieu C."/>
            <person name="Desdevises Y."/>
            <person name="Sanchez-Ferandin S."/>
            <person name="Moreau H."/>
            <person name="Rivals E."/>
            <person name="Grigoriev I.V."/>
            <person name="Grimsley N."/>
            <person name="Eyre-Walker A."/>
            <person name="Piganeau G."/>
        </authorList>
    </citation>
    <scope>NUCLEOTIDE SEQUENCE [LARGE SCALE GENOMIC DNA]</scope>
    <source>
        <strain evidence="1">RCC 1115</strain>
    </source>
</reference>
<dbReference type="Pfam" id="PF04724">
    <property type="entry name" value="Glyco_transf_17"/>
    <property type="match status" value="1"/>
</dbReference>
<gene>
    <name evidence="1" type="ORF">BE221DRAFT_201852</name>
</gene>
<dbReference type="GO" id="GO:0003830">
    <property type="term" value="F:beta-1,4-mannosylglycoprotein 4-beta-N-acetylglucosaminyltransferase activity"/>
    <property type="evidence" value="ECO:0007669"/>
    <property type="project" value="InterPro"/>
</dbReference>
<dbReference type="PANTHER" id="PTHR12224">
    <property type="entry name" value="BETA-1,4-MANNOSYL-GLYCOPROTEIN BETA-1,4-N-ACETYLGLUCOSAMINYL-TRANSFERASE"/>
    <property type="match status" value="1"/>
</dbReference>
<proteinExistence type="predicted"/>
<dbReference type="GO" id="GO:0016020">
    <property type="term" value="C:membrane"/>
    <property type="evidence" value="ECO:0007669"/>
    <property type="project" value="InterPro"/>
</dbReference>